<feature type="transmembrane region" description="Helical" evidence="6">
    <location>
        <begin position="63"/>
        <end position="80"/>
    </location>
</feature>
<dbReference type="Pfam" id="PF03772">
    <property type="entry name" value="Competence"/>
    <property type="match status" value="1"/>
</dbReference>
<keyword evidence="9" id="KW-1185">Reference proteome</keyword>
<feature type="transmembrane region" description="Helical" evidence="6">
    <location>
        <begin position="232"/>
        <end position="264"/>
    </location>
</feature>
<feature type="transmembrane region" description="Helical" evidence="6">
    <location>
        <begin position="21"/>
        <end position="51"/>
    </location>
</feature>
<name>S0GTY3_9BACT</name>
<evidence type="ECO:0000256" key="3">
    <source>
        <dbReference type="ARBA" id="ARBA00022692"/>
    </source>
</evidence>
<gene>
    <name evidence="8" type="ORF">C803_00039</name>
</gene>
<keyword evidence="5 6" id="KW-0472">Membrane</keyword>
<feature type="domain" description="ComEC/Rec2-related protein" evidence="7">
    <location>
        <begin position="129"/>
        <end position="394"/>
    </location>
</feature>
<evidence type="ECO:0000313" key="8">
    <source>
        <dbReference type="EMBL" id="EOS19360.1"/>
    </source>
</evidence>
<feature type="transmembrane region" description="Helical" evidence="6">
    <location>
        <begin position="284"/>
        <end position="305"/>
    </location>
</feature>
<dbReference type="AlphaFoldDB" id="S0GTY3"/>
<accession>S0GTY3</accession>
<dbReference type="HOGENOM" id="CLU_645354_0_0_10"/>
<keyword evidence="2" id="KW-1003">Cell membrane</keyword>
<dbReference type="PANTHER" id="PTHR30619">
    <property type="entry name" value="DNA INTERNALIZATION/COMPETENCE PROTEIN COMEC/REC2"/>
    <property type="match status" value="1"/>
</dbReference>
<comment type="caution">
    <text evidence="8">The sequence shown here is derived from an EMBL/GenBank/DDBJ whole genome shotgun (WGS) entry which is preliminary data.</text>
</comment>
<sequence length="427" mass="48443">MIIKEIQKRPFIRPLFIWITGILLQAFFDCSVVSLLLIIIPLLIVAFSYLIPKVESGGGNYELRWVWGAVFLSLLLSLSIQRTAYWQERGDSSETSLLMELGGKGQGRLLEPFERLNLSKEEKSVLTTITLGYRKEMDREVRRRFSVTGVAHLLAVSGFHVAVVCGFLSLLFSFLPKNSFYSWLRYLLTLCLLWSFVVITGLAASAVRAGLMLTLYLTGRVLRRMTDGYNTLAAAAFCMLVFNPLYLFDIGFQLSYLAVLSILYLQPRLQNLIVVRNPVIAIPWGWITVTLAAQAGTTLLCLYYFRQFSLVFLCTNLPLTFLATFLIPAGLIWLLLPVGIPGHGLLQLFVEKLTHTLFWIVDAFSRVEEAVFYGRIDLLLTILGYGSIFSFLLFTKTKRPGVLFAGLLLLLFILFDLLIERFLLRRT</sequence>
<comment type="subcellular location">
    <subcellularLocation>
        <location evidence="1">Cell membrane</location>
        <topology evidence="1">Multi-pass membrane protein</topology>
    </subcellularLocation>
</comment>
<dbReference type="PATRIC" id="fig|1235789.3.peg.36"/>
<dbReference type="Proteomes" id="UP000014140">
    <property type="component" value="Unassembled WGS sequence"/>
</dbReference>
<feature type="transmembrane region" description="Helical" evidence="6">
    <location>
        <begin position="317"/>
        <end position="338"/>
    </location>
</feature>
<evidence type="ECO:0000256" key="5">
    <source>
        <dbReference type="ARBA" id="ARBA00023136"/>
    </source>
</evidence>
<evidence type="ECO:0000256" key="2">
    <source>
        <dbReference type="ARBA" id="ARBA00022475"/>
    </source>
</evidence>
<dbReference type="InterPro" id="IPR004477">
    <property type="entry name" value="ComEC_N"/>
</dbReference>
<evidence type="ECO:0000313" key="9">
    <source>
        <dbReference type="Proteomes" id="UP000014140"/>
    </source>
</evidence>
<keyword evidence="4 6" id="KW-1133">Transmembrane helix</keyword>
<dbReference type="RefSeq" id="WP_010802574.1">
    <property type="nucleotide sequence ID" value="NZ_KE159513.1"/>
</dbReference>
<keyword evidence="3 6" id="KW-0812">Transmembrane</keyword>
<dbReference type="InterPro" id="IPR052159">
    <property type="entry name" value="Competence_DNA_uptake"/>
</dbReference>
<evidence type="ECO:0000256" key="4">
    <source>
        <dbReference type="ARBA" id="ARBA00022989"/>
    </source>
</evidence>
<protein>
    <recommendedName>
        <fullName evidence="7">ComEC/Rec2-related protein domain-containing protein</fullName>
    </recommendedName>
</protein>
<dbReference type="NCBIfam" id="TIGR00360">
    <property type="entry name" value="ComEC_N-term"/>
    <property type="match status" value="1"/>
</dbReference>
<evidence type="ECO:0000256" key="6">
    <source>
        <dbReference type="SAM" id="Phobius"/>
    </source>
</evidence>
<dbReference type="PANTHER" id="PTHR30619:SF1">
    <property type="entry name" value="RECOMBINATION PROTEIN 2"/>
    <property type="match status" value="1"/>
</dbReference>
<dbReference type="EMBL" id="ASSQ01000001">
    <property type="protein sequence ID" value="EOS19360.1"/>
    <property type="molecule type" value="Genomic_DNA"/>
</dbReference>
<evidence type="ECO:0000256" key="1">
    <source>
        <dbReference type="ARBA" id="ARBA00004651"/>
    </source>
</evidence>
<feature type="transmembrane region" description="Helical" evidence="6">
    <location>
        <begin position="376"/>
        <end position="395"/>
    </location>
</feature>
<evidence type="ECO:0000259" key="7">
    <source>
        <dbReference type="Pfam" id="PF03772"/>
    </source>
</evidence>
<feature type="transmembrane region" description="Helical" evidence="6">
    <location>
        <begin position="401"/>
        <end position="419"/>
    </location>
</feature>
<feature type="transmembrane region" description="Helical" evidence="6">
    <location>
        <begin position="145"/>
        <end position="174"/>
    </location>
</feature>
<organism evidence="8 9">
    <name type="scientific">Parabacteroides goldsteinii dnLKV18</name>
    <dbReference type="NCBI Taxonomy" id="1235789"/>
    <lineage>
        <taxon>Bacteria</taxon>
        <taxon>Pseudomonadati</taxon>
        <taxon>Bacteroidota</taxon>
        <taxon>Bacteroidia</taxon>
        <taxon>Bacteroidales</taxon>
        <taxon>Tannerellaceae</taxon>
        <taxon>Parabacteroides</taxon>
    </lineage>
</organism>
<feature type="transmembrane region" description="Helical" evidence="6">
    <location>
        <begin position="186"/>
        <end position="211"/>
    </location>
</feature>
<reference evidence="8 9" key="1">
    <citation type="submission" date="2013-04" db="EMBL/GenBank/DDBJ databases">
        <title>The Genome Sequence of Parabacteroides goldsteinii dnLKV18.</title>
        <authorList>
            <consortium name="The Broad Institute Genomics Platform"/>
            <consortium name="The Broad Institute Genome Sequencing Center for Infectious Disease"/>
            <person name="Earl A."/>
            <person name="Xavier R."/>
            <person name="Kuhn K."/>
            <person name="Stappenbeck T."/>
            <person name="Walker B."/>
            <person name="Young S."/>
            <person name="Zeng Q."/>
            <person name="Gargeya S."/>
            <person name="Fitzgerald M."/>
            <person name="Haas B."/>
            <person name="Abouelleil A."/>
            <person name="Allen A.W."/>
            <person name="Alvarado L."/>
            <person name="Arachchi H.M."/>
            <person name="Berlin A.M."/>
            <person name="Chapman S.B."/>
            <person name="Gainer-Dewar J."/>
            <person name="Goldberg J."/>
            <person name="Griggs A."/>
            <person name="Gujja S."/>
            <person name="Hansen M."/>
            <person name="Howarth C."/>
            <person name="Imamovic A."/>
            <person name="Ireland A."/>
            <person name="Larimer J."/>
            <person name="McCowan C."/>
            <person name="Murphy C."/>
            <person name="Pearson M."/>
            <person name="Poon T.W."/>
            <person name="Priest M."/>
            <person name="Roberts A."/>
            <person name="Saif S."/>
            <person name="Shea T."/>
            <person name="Sisk P."/>
            <person name="Sykes S."/>
            <person name="Wortman J."/>
            <person name="Nusbaum C."/>
            <person name="Birren B."/>
        </authorList>
    </citation>
    <scope>NUCLEOTIDE SEQUENCE [LARGE SCALE GENOMIC DNA]</scope>
    <source>
        <strain evidence="9">dnLKV18</strain>
    </source>
</reference>
<dbReference type="GO" id="GO:0005886">
    <property type="term" value="C:plasma membrane"/>
    <property type="evidence" value="ECO:0007669"/>
    <property type="project" value="UniProtKB-SubCell"/>
</dbReference>
<proteinExistence type="predicted"/>